<reference evidence="8" key="1">
    <citation type="submission" date="2016-10" db="EMBL/GenBank/DDBJ databases">
        <authorList>
            <person name="Varghese N."/>
            <person name="Submissions S."/>
        </authorList>
    </citation>
    <scope>NUCLEOTIDE SEQUENCE [LARGE SCALE GENOMIC DNA]</scope>
    <source>
        <strain evidence="8">DSM 21368</strain>
    </source>
</reference>
<dbReference type="NCBIfam" id="TIGR01727">
    <property type="entry name" value="oligo_HPY"/>
    <property type="match status" value="2"/>
</dbReference>
<name>A0A1H5M8G0_9MICO</name>
<feature type="domain" description="ABC transporter" evidence="6">
    <location>
        <begin position="418"/>
        <end position="661"/>
    </location>
</feature>
<evidence type="ECO:0000256" key="1">
    <source>
        <dbReference type="ARBA" id="ARBA00005417"/>
    </source>
</evidence>
<dbReference type="GO" id="GO:0016887">
    <property type="term" value="F:ATP hydrolysis activity"/>
    <property type="evidence" value="ECO:0007669"/>
    <property type="project" value="InterPro"/>
</dbReference>
<dbReference type="Pfam" id="PF00005">
    <property type="entry name" value="ABC_tran"/>
    <property type="match status" value="2"/>
</dbReference>
<keyword evidence="8" id="KW-1185">Reference proteome</keyword>
<keyword evidence="3" id="KW-0547">Nucleotide-binding</keyword>
<protein>
    <submittedName>
        <fullName evidence="7">Peptide/nickel transport system ATP-binding protein</fullName>
    </submittedName>
</protein>
<feature type="region of interest" description="Disordered" evidence="5">
    <location>
        <begin position="664"/>
        <end position="696"/>
    </location>
</feature>
<feature type="compositionally biased region" description="Basic and acidic residues" evidence="5">
    <location>
        <begin position="668"/>
        <end position="682"/>
    </location>
</feature>
<evidence type="ECO:0000256" key="5">
    <source>
        <dbReference type="SAM" id="MobiDB-lite"/>
    </source>
</evidence>
<accession>A0A1H5M8G0</accession>
<organism evidence="7 8">
    <name type="scientific">Ruania alba</name>
    <dbReference type="NCBI Taxonomy" id="648782"/>
    <lineage>
        <taxon>Bacteria</taxon>
        <taxon>Bacillati</taxon>
        <taxon>Actinomycetota</taxon>
        <taxon>Actinomycetes</taxon>
        <taxon>Micrococcales</taxon>
        <taxon>Ruaniaceae</taxon>
        <taxon>Ruania</taxon>
    </lineage>
</organism>
<dbReference type="NCBIfam" id="NF007739">
    <property type="entry name" value="PRK10419.1"/>
    <property type="match status" value="2"/>
</dbReference>
<dbReference type="InterPro" id="IPR017871">
    <property type="entry name" value="ABC_transporter-like_CS"/>
</dbReference>
<dbReference type="InterPro" id="IPR013563">
    <property type="entry name" value="Oligopep_ABC_C"/>
</dbReference>
<proteinExistence type="inferred from homology"/>
<feature type="domain" description="ABC transporter" evidence="6">
    <location>
        <begin position="28"/>
        <end position="286"/>
    </location>
</feature>
<keyword evidence="4 7" id="KW-0067">ATP-binding</keyword>
<dbReference type="Pfam" id="PF08352">
    <property type="entry name" value="oligo_HPY"/>
    <property type="match status" value="2"/>
</dbReference>
<gene>
    <name evidence="7" type="ORF">SAMN04488554_3217</name>
</gene>
<dbReference type="GO" id="GO:0055085">
    <property type="term" value="P:transmembrane transport"/>
    <property type="evidence" value="ECO:0007669"/>
    <property type="project" value="UniProtKB-ARBA"/>
</dbReference>
<feature type="compositionally biased region" description="Low complexity" evidence="5">
    <location>
        <begin position="368"/>
        <end position="393"/>
    </location>
</feature>
<keyword evidence="2" id="KW-0813">Transport</keyword>
<dbReference type="SUPFAM" id="SSF52540">
    <property type="entry name" value="P-loop containing nucleoside triphosphate hydrolases"/>
    <property type="match status" value="2"/>
</dbReference>
<dbReference type="PANTHER" id="PTHR43776">
    <property type="entry name" value="TRANSPORT ATP-BINDING PROTEIN"/>
    <property type="match status" value="1"/>
</dbReference>
<dbReference type="InterPro" id="IPR027417">
    <property type="entry name" value="P-loop_NTPase"/>
</dbReference>
<dbReference type="CDD" id="cd03257">
    <property type="entry name" value="ABC_NikE_OppD_transporters"/>
    <property type="match status" value="2"/>
</dbReference>
<feature type="region of interest" description="Disordered" evidence="5">
    <location>
        <begin position="1"/>
        <end position="25"/>
    </location>
</feature>
<evidence type="ECO:0000313" key="8">
    <source>
        <dbReference type="Proteomes" id="UP000199220"/>
    </source>
</evidence>
<dbReference type="FunFam" id="3.40.50.300:FF:000016">
    <property type="entry name" value="Oligopeptide ABC transporter ATP-binding component"/>
    <property type="match status" value="2"/>
</dbReference>
<dbReference type="Gene3D" id="3.40.50.300">
    <property type="entry name" value="P-loop containing nucleotide triphosphate hydrolases"/>
    <property type="match status" value="2"/>
</dbReference>
<feature type="compositionally biased region" description="Polar residues" evidence="5">
    <location>
        <begin position="7"/>
        <end position="20"/>
    </location>
</feature>
<evidence type="ECO:0000259" key="6">
    <source>
        <dbReference type="PROSITE" id="PS50893"/>
    </source>
</evidence>
<feature type="region of interest" description="Disordered" evidence="5">
    <location>
        <begin position="351"/>
        <end position="406"/>
    </location>
</feature>
<sequence length="741" mass="80531">MMEDEPMTSQSDSMTQTASAPTDGGNVLSVDGLRTYFHTDDGVVKAADGVTFTVPRGRTMCVVGESGCGKSITARSIAGLVDAPGRVEGGTVRFQREPNGEVVDLAALDPRGAEIREIRGGQIGFVFQEPGASLSPMYTIGAQLSRAIRLHQPISKAEAKEQAIDHLRRVGIPRADKRFDAYPFQLSGGMNQRAMIAIALANDPALLIADEPTTALDVTTQARILDLLAELQDETGMSMLFITHDLGVVAEIADDVTVMYLGTVVERGSVTDIFDRPQHPYTKALLESIPSISPENRGKKLPAISGIVPHPSERPDGCPFHTRCAVAISGLCDTTAPPVIEQNDGRLAACHLLDPDRPEGPSDSGTKPAPDAETAAAPAAAPATADAPAQAETPSDKGRRGSDEPLLSVRDLRVHFPIRSGFFSRVTGKVHAVDGVDLDIRQGETLGLVGESGCGKTTLGRTIVRAIDPTEGTITYHPGGEDIDLTALDNNALRRYRGEIRMIFQDPFTSLNPRKNLLQIVGEPLTKIKQEDDSSIEDEVASMLRRVGLRPEYLRRYPHAFSGGERQRVNIARALITRPRLVVADEAVSALDVSVRAQILNLLGDLQEEYDLTYLFISHDLSVVEHLCDRVAVMYLGRVVEQADTDELFTAPRHPYTEALFSAVPQPDPHRRDDGRRVRLNDELPDPTNPPAGCPFHTRCPHRRDELCDSDIPMLSELAPAHRAACHYPLETTGDEEREKA</sequence>
<evidence type="ECO:0000256" key="2">
    <source>
        <dbReference type="ARBA" id="ARBA00022448"/>
    </source>
</evidence>
<dbReference type="InterPro" id="IPR003593">
    <property type="entry name" value="AAA+_ATPase"/>
</dbReference>
<evidence type="ECO:0000256" key="4">
    <source>
        <dbReference type="ARBA" id="ARBA00022840"/>
    </source>
</evidence>
<dbReference type="InterPro" id="IPR050319">
    <property type="entry name" value="ABC_transp_ATP-bind"/>
</dbReference>
<comment type="similarity">
    <text evidence="1">Belongs to the ABC transporter superfamily.</text>
</comment>
<feature type="compositionally biased region" description="Basic and acidic residues" evidence="5">
    <location>
        <begin position="394"/>
        <end position="403"/>
    </location>
</feature>
<dbReference type="Proteomes" id="UP000199220">
    <property type="component" value="Unassembled WGS sequence"/>
</dbReference>
<dbReference type="PROSITE" id="PS50893">
    <property type="entry name" value="ABC_TRANSPORTER_2"/>
    <property type="match status" value="2"/>
</dbReference>
<dbReference type="GO" id="GO:0005524">
    <property type="term" value="F:ATP binding"/>
    <property type="evidence" value="ECO:0007669"/>
    <property type="project" value="UniProtKB-KW"/>
</dbReference>
<evidence type="ECO:0000256" key="3">
    <source>
        <dbReference type="ARBA" id="ARBA00022741"/>
    </source>
</evidence>
<dbReference type="PANTHER" id="PTHR43776:SF7">
    <property type="entry name" value="D,D-DIPEPTIDE TRANSPORT ATP-BINDING PROTEIN DDPF-RELATED"/>
    <property type="match status" value="1"/>
</dbReference>
<dbReference type="InterPro" id="IPR003439">
    <property type="entry name" value="ABC_transporter-like_ATP-bd"/>
</dbReference>
<dbReference type="STRING" id="648782.SAMN04488554_3217"/>
<dbReference type="GO" id="GO:0015833">
    <property type="term" value="P:peptide transport"/>
    <property type="evidence" value="ECO:0007669"/>
    <property type="project" value="InterPro"/>
</dbReference>
<dbReference type="EMBL" id="FNTX01000002">
    <property type="protein sequence ID" value="SEE85656.1"/>
    <property type="molecule type" value="Genomic_DNA"/>
</dbReference>
<dbReference type="PROSITE" id="PS00211">
    <property type="entry name" value="ABC_TRANSPORTER_1"/>
    <property type="match status" value="1"/>
</dbReference>
<dbReference type="NCBIfam" id="NF008453">
    <property type="entry name" value="PRK11308.1"/>
    <property type="match status" value="2"/>
</dbReference>
<dbReference type="AlphaFoldDB" id="A0A1H5M8G0"/>
<dbReference type="SMART" id="SM00382">
    <property type="entry name" value="AAA"/>
    <property type="match status" value="2"/>
</dbReference>
<evidence type="ECO:0000313" key="7">
    <source>
        <dbReference type="EMBL" id="SEE85656.1"/>
    </source>
</evidence>